<dbReference type="GO" id="GO:0016491">
    <property type="term" value="F:oxidoreductase activity"/>
    <property type="evidence" value="ECO:0007669"/>
    <property type="project" value="InterPro"/>
</dbReference>
<dbReference type="GO" id="GO:0050660">
    <property type="term" value="F:flavin adenine dinucleotide binding"/>
    <property type="evidence" value="ECO:0007669"/>
    <property type="project" value="InterPro"/>
</dbReference>
<reference evidence="2" key="1">
    <citation type="journal article" date="2023" name="IMA Fungus">
        <title>Comparative genomic study of the Penicillium genus elucidates a diverse pangenome and 15 lateral gene transfer events.</title>
        <authorList>
            <person name="Petersen C."/>
            <person name="Sorensen T."/>
            <person name="Nielsen M.R."/>
            <person name="Sondergaard T.E."/>
            <person name="Sorensen J.L."/>
            <person name="Fitzpatrick D.A."/>
            <person name="Frisvad J.C."/>
            <person name="Nielsen K.L."/>
        </authorList>
    </citation>
    <scope>NUCLEOTIDE SEQUENCE</scope>
    <source>
        <strain evidence="2">IBT 17514</strain>
    </source>
</reference>
<dbReference type="InterPro" id="IPR012951">
    <property type="entry name" value="BBE"/>
</dbReference>
<keyword evidence="3" id="KW-1185">Reference proteome</keyword>
<evidence type="ECO:0000313" key="3">
    <source>
        <dbReference type="Proteomes" id="UP001215712"/>
    </source>
</evidence>
<dbReference type="Pfam" id="PF08031">
    <property type="entry name" value="BBE"/>
    <property type="match status" value="1"/>
</dbReference>
<protein>
    <recommendedName>
        <fullName evidence="1">Berberine/berberine-like domain-containing protein</fullName>
    </recommendedName>
</protein>
<gene>
    <name evidence="2" type="ORF">N7493_003832</name>
</gene>
<proteinExistence type="predicted"/>
<name>A0AAD6MY17_9EURO</name>
<evidence type="ECO:0000313" key="2">
    <source>
        <dbReference type="EMBL" id="KAJ5732351.1"/>
    </source>
</evidence>
<dbReference type="Proteomes" id="UP001215712">
    <property type="component" value="Unassembled WGS sequence"/>
</dbReference>
<organism evidence="2 3">
    <name type="scientific">Penicillium malachiteum</name>
    <dbReference type="NCBI Taxonomy" id="1324776"/>
    <lineage>
        <taxon>Eukaryota</taxon>
        <taxon>Fungi</taxon>
        <taxon>Dikarya</taxon>
        <taxon>Ascomycota</taxon>
        <taxon>Pezizomycotina</taxon>
        <taxon>Eurotiomycetes</taxon>
        <taxon>Eurotiomycetidae</taxon>
        <taxon>Eurotiales</taxon>
        <taxon>Aspergillaceae</taxon>
        <taxon>Penicillium</taxon>
    </lineage>
</organism>
<comment type="caution">
    <text evidence="2">The sequence shown here is derived from an EMBL/GenBank/DDBJ whole genome shotgun (WGS) entry which is preliminary data.</text>
</comment>
<reference evidence="2" key="2">
    <citation type="submission" date="2023-01" db="EMBL/GenBank/DDBJ databases">
        <authorList>
            <person name="Petersen C."/>
        </authorList>
    </citation>
    <scope>NUCLEOTIDE SEQUENCE</scope>
    <source>
        <strain evidence="2">IBT 17514</strain>
    </source>
</reference>
<dbReference type="InterPro" id="IPR016169">
    <property type="entry name" value="FAD-bd_PCMH_sub2"/>
</dbReference>
<sequence length="234" mass="26102">MTGGPLMFLGGPITLPGGGKDELQSHLDSTLLKLKEHEMPYQYNINSFPSYHAAIANQAVNLTDAHVGGRLISRASIQSQPDRFISVARAIVDLSTVFSSYHMNVSRARNLNMKQQAFYSNAANAAWQTTSSSVVIGIPYLHTDHQFNVDEQKLMADVLVPKLDAPVLPSELSGVYSNEADFNTLDWQSEFYGEHYDQLQAIKNKYDPDQIFYGRTGVGSDRWVENDDGRLCRI</sequence>
<dbReference type="EMBL" id="JAQJAN010000004">
    <property type="protein sequence ID" value="KAJ5732351.1"/>
    <property type="molecule type" value="Genomic_DNA"/>
</dbReference>
<accession>A0AAD6MY17</accession>
<dbReference type="Gene3D" id="3.40.462.20">
    <property type="match status" value="1"/>
</dbReference>
<feature type="domain" description="Berberine/berberine-like" evidence="1">
    <location>
        <begin position="175"/>
        <end position="218"/>
    </location>
</feature>
<dbReference type="Gene3D" id="3.30.465.10">
    <property type="match status" value="1"/>
</dbReference>
<evidence type="ECO:0000259" key="1">
    <source>
        <dbReference type="Pfam" id="PF08031"/>
    </source>
</evidence>
<dbReference type="AlphaFoldDB" id="A0AAD6MY17"/>